<dbReference type="EMBL" id="JAXCGZ010017221">
    <property type="protein sequence ID" value="KAK7068494.1"/>
    <property type="molecule type" value="Genomic_DNA"/>
</dbReference>
<evidence type="ECO:0000313" key="3">
    <source>
        <dbReference type="Proteomes" id="UP001381693"/>
    </source>
</evidence>
<dbReference type="Proteomes" id="UP001381693">
    <property type="component" value="Unassembled WGS sequence"/>
</dbReference>
<keyword evidence="1" id="KW-0732">Signal</keyword>
<evidence type="ECO:0000256" key="1">
    <source>
        <dbReference type="SAM" id="SignalP"/>
    </source>
</evidence>
<comment type="caution">
    <text evidence="2">The sequence shown here is derived from an EMBL/GenBank/DDBJ whole genome shotgun (WGS) entry which is preliminary data.</text>
</comment>
<keyword evidence="3" id="KW-1185">Reference proteome</keyword>
<reference evidence="2 3" key="1">
    <citation type="submission" date="2023-11" db="EMBL/GenBank/DDBJ databases">
        <title>Halocaridina rubra genome assembly.</title>
        <authorList>
            <person name="Smith C."/>
        </authorList>
    </citation>
    <scope>NUCLEOTIDE SEQUENCE [LARGE SCALE GENOMIC DNA]</scope>
    <source>
        <strain evidence="2">EP-1</strain>
        <tissue evidence="2">Whole</tissue>
    </source>
</reference>
<gene>
    <name evidence="2" type="ORF">SK128_019536</name>
</gene>
<feature type="signal peptide" evidence="1">
    <location>
        <begin position="1"/>
        <end position="21"/>
    </location>
</feature>
<protein>
    <submittedName>
        <fullName evidence="2">Uncharacterized protein</fullName>
    </submittedName>
</protein>
<dbReference type="AlphaFoldDB" id="A0AAN8WY01"/>
<sequence>MSTTAVQVFTTLLILLMTASAETEPKAVGEVPFSKYYRRPQYYRGSFNPLLAKIGPMEETEEFDLKIKFQVHSVAFGVRALRRLLDPIFRKLEHNSVTLEERFPVRIMPEEPNIGFFCETGFTDCVDYLSKDYANYNLTVQDDKPTSIIASRLGLCKPENKYTFCNIEKMKEDTELKQEWLTKNITEDHPLIVVRHYKRLLTAMQFMCWYTMHKIYFLKFILQCDTTSYVTIDKDPRANSRKPFACAVYSFCPNPCEYEGRLSNPCKGEFQPEKTMRVFCQCEKGYKFDPSDGEDGACLENFIFGIGHHSCDSTSQDPIYYPDATVCECKGGYAWDEFRKLCVVDADFLEYTPVEIQPPWHQRAVDNVSQWFRTNFKALAEYYETIVPRLLKTSFVAFYTVE</sequence>
<feature type="chain" id="PRO_5042911314" evidence="1">
    <location>
        <begin position="22"/>
        <end position="402"/>
    </location>
</feature>
<accession>A0AAN8WY01</accession>
<organism evidence="2 3">
    <name type="scientific">Halocaridina rubra</name>
    <name type="common">Hawaiian red shrimp</name>
    <dbReference type="NCBI Taxonomy" id="373956"/>
    <lineage>
        <taxon>Eukaryota</taxon>
        <taxon>Metazoa</taxon>
        <taxon>Ecdysozoa</taxon>
        <taxon>Arthropoda</taxon>
        <taxon>Crustacea</taxon>
        <taxon>Multicrustacea</taxon>
        <taxon>Malacostraca</taxon>
        <taxon>Eumalacostraca</taxon>
        <taxon>Eucarida</taxon>
        <taxon>Decapoda</taxon>
        <taxon>Pleocyemata</taxon>
        <taxon>Caridea</taxon>
        <taxon>Atyoidea</taxon>
        <taxon>Atyidae</taxon>
        <taxon>Halocaridina</taxon>
    </lineage>
</organism>
<evidence type="ECO:0000313" key="2">
    <source>
        <dbReference type="EMBL" id="KAK7068494.1"/>
    </source>
</evidence>
<name>A0AAN8WY01_HALRR</name>
<proteinExistence type="predicted"/>